<dbReference type="RefSeq" id="WP_156203949.1">
    <property type="nucleotide sequence ID" value="NZ_CP046457.1"/>
</dbReference>
<dbReference type="Proteomes" id="UP000426444">
    <property type="component" value="Chromosome"/>
</dbReference>
<evidence type="ECO:0000313" key="4">
    <source>
        <dbReference type="Proteomes" id="UP000426444"/>
    </source>
</evidence>
<sequence>MKIDKKYVEYANDFLGNLTKGAFLTVKHNEKLNTMTIGWGSLGYMWQRPIVMVAVRYSRYSYELIEKANEFTVSIPLNSDLKKDLAIAGKKSGRDINKFKECNITAQDSKTINSPIVDECDLFFECKVVYKQAMEPGTLDKSIREKFYATHNYHVLYYGEILDCYKK</sequence>
<protein>
    <recommendedName>
        <fullName evidence="2">Flavin reductase like domain-containing protein</fullName>
    </recommendedName>
</protein>
<dbReference type="GO" id="GO:0010181">
    <property type="term" value="F:FMN binding"/>
    <property type="evidence" value="ECO:0007669"/>
    <property type="project" value="InterPro"/>
</dbReference>
<feature type="domain" description="Flavin reductase like" evidence="2">
    <location>
        <begin position="23"/>
        <end position="165"/>
    </location>
</feature>
<gene>
    <name evidence="3" type="ORF">SYNTR_1536</name>
</gene>
<reference evidence="4" key="1">
    <citation type="journal article" date="2019" name="Microbiology">
        <title>Complete Genome Sequence of an Uncultured Bacterium of the Candidate Phylum Bipolaricaulota.</title>
        <authorList>
            <person name="Kadnikov V.V."/>
            <person name="Mardanov A.V."/>
            <person name="Beletsky A.V."/>
            <person name="Frank Y.A."/>
            <person name="Karnachuk O.V."/>
            <person name="Ravin N.V."/>
        </authorList>
    </citation>
    <scope>NUCLEOTIDE SEQUENCE [LARGE SCALE GENOMIC DNA]</scope>
</reference>
<dbReference type="AlphaFoldDB" id="A0A6I6DD72"/>
<dbReference type="Pfam" id="PF01613">
    <property type="entry name" value="Flavin_Reduct"/>
    <property type="match status" value="1"/>
</dbReference>
<dbReference type="PANTHER" id="PTHR43567">
    <property type="entry name" value="FLAVOREDOXIN-RELATED-RELATED"/>
    <property type="match status" value="1"/>
</dbReference>
<comment type="similarity">
    <text evidence="1">Belongs to the flavoredoxin family.</text>
</comment>
<proteinExistence type="inferred from homology"/>
<evidence type="ECO:0000259" key="2">
    <source>
        <dbReference type="Pfam" id="PF01613"/>
    </source>
</evidence>
<keyword evidence="4" id="KW-1185">Reference proteome</keyword>
<evidence type="ECO:0000256" key="1">
    <source>
        <dbReference type="ARBA" id="ARBA00038054"/>
    </source>
</evidence>
<name>A0A6I6DD72_9FIRM</name>
<dbReference type="KEGG" id="salq:SYNTR_1536"/>
<dbReference type="SUPFAM" id="SSF50475">
    <property type="entry name" value="FMN-binding split barrel"/>
    <property type="match status" value="1"/>
</dbReference>
<dbReference type="InterPro" id="IPR002563">
    <property type="entry name" value="Flavin_Rdtase-like_dom"/>
</dbReference>
<organism evidence="3 4">
    <name type="scientific">Candidatus Syntrophocurvum alkaliphilum</name>
    <dbReference type="NCBI Taxonomy" id="2293317"/>
    <lineage>
        <taxon>Bacteria</taxon>
        <taxon>Bacillati</taxon>
        <taxon>Bacillota</taxon>
        <taxon>Clostridia</taxon>
        <taxon>Eubacteriales</taxon>
        <taxon>Syntrophomonadaceae</taxon>
        <taxon>Candidatus Syntrophocurvum</taxon>
    </lineage>
</organism>
<dbReference type="InterPro" id="IPR052174">
    <property type="entry name" value="Flavoredoxin"/>
</dbReference>
<dbReference type="GO" id="GO:0016646">
    <property type="term" value="F:oxidoreductase activity, acting on the CH-NH group of donors, NAD or NADP as acceptor"/>
    <property type="evidence" value="ECO:0007669"/>
    <property type="project" value="UniProtKB-ARBA"/>
</dbReference>
<dbReference type="EMBL" id="CP046457">
    <property type="protein sequence ID" value="QGU00130.1"/>
    <property type="molecule type" value="Genomic_DNA"/>
</dbReference>
<evidence type="ECO:0000313" key="3">
    <source>
        <dbReference type="EMBL" id="QGU00130.1"/>
    </source>
</evidence>
<dbReference type="Gene3D" id="2.30.110.10">
    <property type="entry name" value="Electron Transport, Fmn-binding Protein, Chain A"/>
    <property type="match status" value="1"/>
</dbReference>
<dbReference type="InterPro" id="IPR012349">
    <property type="entry name" value="Split_barrel_FMN-bd"/>
</dbReference>
<dbReference type="PANTHER" id="PTHR43567:SF5">
    <property type="entry name" value="HYPOTHETICAL CYTOSOLIC PROTEIN"/>
    <property type="match status" value="1"/>
</dbReference>
<accession>A0A6I6DD72</accession>
<dbReference type="OrthoDB" id="9791490at2"/>